<dbReference type="AlphaFoldDB" id="A0A8H5J7F4"/>
<comment type="caution">
    <text evidence="1">The sequence shown here is derived from an EMBL/GenBank/DDBJ whole genome shotgun (WGS) entry which is preliminary data.</text>
</comment>
<name>A0A8H5J7F4_9HYPO</name>
<reference evidence="1 2" key="1">
    <citation type="submission" date="2020-05" db="EMBL/GenBank/DDBJ databases">
        <title>Identification and distribution of gene clusters putatively required for synthesis of sphingolipid metabolism inhibitors in phylogenetically diverse species of the filamentous fungus Fusarium.</title>
        <authorList>
            <person name="Kim H.-S."/>
            <person name="Busman M."/>
            <person name="Brown D.W."/>
            <person name="Divon H."/>
            <person name="Uhlig S."/>
            <person name="Proctor R.H."/>
        </authorList>
    </citation>
    <scope>NUCLEOTIDE SEQUENCE [LARGE SCALE GENOMIC DNA]</scope>
    <source>
        <strain evidence="1 2">NRRL 53147</strain>
    </source>
</reference>
<organism evidence="1 2">
    <name type="scientific">Fusarium mexicanum</name>
    <dbReference type="NCBI Taxonomy" id="751941"/>
    <lineage>
        <taxon>Eukaryota</taxon>
        <taxon>Fungi</taxon>
        <taxon>Dikarya</taxon>
        <taxon>Ascomycota</taxon>
        <taxon>Pezizomycotina</taxon>
        <taxon>Sordariomycetes</taxon>
        <taxon>Hypocreomycetidae</taxon>
        <taxon>Hypocreales</taxon>
        <taxon>Nectriaceae</taxon>
        <taxon>Fusarium</taxon>
        <taxon>Fusarium fujikuroi species complex</taxon>
    </lineage>
</organism>
<sequence>MSQESEQLPTSEKNLFLVFLRKDLRDIAAVELIRHTIQCTSFPPWADATGDLKSNIIEATPKQAEKIASHPDITRITPIEATCLEDDTEPEDDSPRTVYVVRPTNRRDKDQCSDIHASLKEIFQDHLEPQELRSHRVSYWKVNSTNEQVLLAAKIQGVRSIVTLDQYLLKQSEAAVIRKRRMIRPIAVECQDGCKTTDTALKNLFGTNVVPRFLQDGRISHWTAMLSSEEAKQALALEGVFSVRTALLGRNGTASGSPPTTAYNNN</sequence>
<dbReference type="EMBL" id="JAAOAM010000085">
    <property type="protein sequence ID" value="KAF5549797.1"/>
    <property type="molecule type" value="Genomic_DNA"/>
</dbReference>
<keyword evidence="2" id="KW-1185">Reference proteome</keyword>
<dbReference type="Proteomes" id="UP000522262">
    <property type="component" value="Unassembled WGS sequence"/>
</dbReference>
<protein>
    <submittedName>
        <fullName evidence="1">Subtilisin</fullName>
    </submittedName>
</protein>
<gene>
    <name evidence="1" type="ORF">FMEXI_4047</name>
</gene>
<evidence type="ECO:0000313" key="2">
    <source>
        <dbReference type="Proteomes" id="UP000522262"/>
    </source>
</evidence>
<proteinExistence type="predicted"/>
<evidence type="ECO:0000313" key="1">
    <source>
        <dbReference type="EMBL" id="KAF5549797.1"/>
    </source>
</evidence>
<accession>A0A8H5J7F4</accession>